<organism evidence="13 14">
    <name type="scientific">Brachionus calyciflorus</name>
    <dbReference type="NCBI Taxonomy" id="104777"/>
    <lineage>
        <taxon>Eukaryota</taxon>
        <taxon>Metazoa</taxon>
        <taxon>Spiralia</taxon>
        <taxon>Gnathifera</taxon>
        <taxon>Rotifera</taxon>
        <taxon>Eurotatoria</taxon>
        <taxon>Monogononta</taxon>
        <taxon>Pseudotrocha</taxon>
        <taxon>Ploima</taxon>
        <taxon>Brachionidae</taxon>
        <taxon>Brachionus</taxon>
    </lineage>
</organism>
<keyword evidence="5 12" id="KW-1133">Transmembrane helix</keyword>
<dbReference type="Gene3D" id="2.60.470.10">
    <property type="entry name" value="Acid-sensing ion channels like domains"/>
    <property type="match status" value="1"/>
</dbReference>
<dbReference type="EMBL" id="CAJNOC010005114">
    <property type="protein sequence ID" value="CAF1042719.1"/>
    <property type="molecule type" value="Genomic_DNA"/>
</dbReference>
<keyword evidence="4 11" id="KW-0812">Transmembrane</keyword>
<dbReference type="InterPro" id="IPR001873">
    <property type="entry name" value="ENaC"/>
</dbReference>
<dbReference type="Proteomes" id="UP000663879">
    <property type="component" value="Unassembled WGS sequence"/>
</dbReference>
<keyword evidence="14" id="KW-1185">Reference proteome</keyword>
<feature type="transmembrane region" description="Helical" evidence="12">
    <location>
        <begin position="455"/>
        <end position="482"/>
    </location>
</feature>
<dbReference type="AlphaFoldDB" id="A0A814JW07"/>
<evidence type="ECO:0000256" key="11">
    <source>
        <dbReference type="RuleBase" id="RU000679"/>
    </source>
</evidence>
<sequence>MSIPKSGLGRELKNSFKDWILDSTSHGFPKIFKTERPSLKVMWTIGVCISIGFCSYLIARSIIDYVQFGVTTTIRYKTEIPMDLPAVSICQNQMFSTQKSVEFKENILRENGIEDIFNSTFLSTFFPSNYQESLNLITTEYFARLNALNYNLSSEIKKTFGFNIEEIMISCFIGTQECKKEDFIWYFDSVYGNCYLFNTGKFENETLKEKYKQSDLGFFGGMRFEFINEIKPVESYTISKGFHLTIFDSNSSVNSLRGLDLSPKVQTNIMLKKRKIIQLPDPYSDCLIDHSSFQSSEVYQSTLKLSQTYSQDVCYGICFQEYLISKCNCSDPDKPFFKNVKNCLTIKEIFCDFITYTEFMVKLDVKVACSKHCPLECETIQYDYTSSFSEYPTNIQAKGILQYLSRKNITENYSLDEIINNSLQVNIYHDRLKLETIEESKQMELVDLISNIGGILGLFIGISILSFAELIEICLEILFVTLQQERKPK</sequence>
<evidence type="ECO:0000256" key="4">
    <source>
        <dbReference type="ARBA" id="ARBA00022692"/>
    </source>
</evidence>
<evidence type="ECO:0000256" key="9">
    <source>
        <dbReference type="ARBA" id="ARBA00023201"/>
    </source>
</evidence>
<dbReference type="GO" id="GO:0015280">
    <property type="term" value="F:ligand-gated sodium channel activity"/>
    <property type="evidence" value="ECO:0007669"/>
    <property type="project" value="TreeGrafter"/>
</dbReference>
<dbReference type="OrthoDB" id="6502088at2759"/>
<reference evidence="13" key="1">
    <citation type="submission" date="2021-02" db="EMBL/GenBank/DDBJ databases">
        <authorList>
            <person name="Nowell W R."/>
        </authorList>
    </citation>
    <scope>NUCLEOTIDE SEQUENCE</scope>
    <source>
        <strain evidence="13">Ploen Becks lab</strain>
    </source>
</reference>
<keyword evidence="7 11" id="KW-0406">Ion transport</keyword>
<evidence type="ECO:0000256" key="6">
    <source>
        <dbReference type="ARBA" id="ARBA00023053"/>
    </source>
</evidence>
<dbReference type="PANTHER" id="PTHR11690">
    <property type="entry name" value="AMILORIDE-SENSITIVE SODIUM CHANNEL-RELATED"/>
    <property type="match status" value="1"/>
</dbReference>
<evidence type="ECO:0000256" key="3">
    <source>
        <dbReference type="ARBA" id="ARBA00022461"/>
    </source>
</evidence>
<dbReference type="PANTHER" id="PTHR11690:SF244">
    <property type="entry name" value="DEGENERIN LIKE"/>
    <property type="match status" value="1"/>
</dbReference>
<evidence type="ECO:0000256" key="5">
    <source>
        <dbReference type="ARBA" id="ARBA00022989"/>
    </source>
</evidence>
<comment type="similarity">
    <text evidence="11">Belongs to the amiloride-sensitive sodium channel (TC 1.A.6) family.</text>
</comment>
<proteinExistence type="inferred from homology"/>
<accession>A0A814JW07</accession>
<gene>
    <name evidence="13" type="ORF">OXX778_LOCUS18432</name>
</gene>
<keyword evidence="10 11" id="KW-0407">Ion channel</keyword>
<evidence type="ECO:0000313" key="13">
    <source>
        <dbReference type="EMBL" id="CAF1042719.1"/>
    </source>
</evidence>
<keyword evidence="9 11" id="KW-0739">Sodium transport</keyword>
<keyword evidence="8 12" id="KW-0472">Membrane</keyword>
<keyword evidence="2 11" id="KW-0813">Transport</keyword>
<dbReference type="Gene3D" id="1.10.287.770">
    <property type="entry name" value="YojJ-like"/>
    <property type="match status" value="1"/>
</dbReference>
<keyword evidence="6" id="KW-0915">Sodium</keyword>
<evidence type="ECO:0000256" key="12">
    <source>
        <dbReference type="SAM" id="Phobius"/>
    </source>
</evidence>
<comment type="caution">
    <text evidence="13">The sequence shown here is derived from an EMBL/GenBank/DDBJ whole genome shotgun (WGS) entry which is preliminary data.</text>
</comment>
<evidence type="ECO:0000256" key="8">
    <source>
        <dbReference type="ARBA" id="ARBA00023136"/>
    </source>
</evidence>
<feature type="transmembrane region" description="Helical" evidence="12">
    <location>
        <begin position="41"/>
        <end position="59"/>
    </location>
</feature>
<evidence type="ECO:0000256" key="7">
    <source>
        <dbReference type="ARBA" id="ARBA00023065"/>
    </source>
</evidence>
<evidence type="ECO:0000256" key="10">
    <source>
        <dbReference type="ARBA" id="ARBA00023303"/>
    </source>
</evidence>
<dbReference type="Pfam" id="PF00858">
    <property type="entry name" value="ASC"/>
    <property type="match status" value="1"/>
</dbReference>
<comment type="subcellular location">
    <subcellularLocation>
        <location evidence="1">Membrane</location>
        <topology evidence="1">Multi-pass membrane protein</topology>
    </subcellularLocation>
</comment>
<protein>
    <submittedName>
        <fullName evidence="13">Uncharacterized protein</fullName>
    </submittedName>
</protein>
<evidence type="ECO:0000256" key="2">
    <source>
        <dbReference type="ARBA" id="ARBA00022448"/>
    </source>
</evidence>
<keyword evidence="3 11" id="KW-0894">Sodium channel</keyword>
<name>A0A814JW07_9BILA</name>
<evidence type="ECO:0000313" key="14">
    <source>
        <dbReference type="Proteomes" id="UP000663879"/>
    </source>
</evidence>
<dbReference type="GO" id="GO:0005886">
    <property type="term" value="C:plasma membrane"/>
    <property type="evidence" value="ECO:0007669"/>
    <property type="project" value="TreeGrafter"/>
</dbReference>
<dbReference type="PRINTS" id="PR01078">
    <property type="entry name" value="AMINACHANNEL"/>
</dbReference>
<evidence type="ECO:0000256" key="1">
    <source>
        <dbReference type="ARBA" id="ARBA00004141"/>
    </source>
</evidence>